<evidence type="ECO:0000313" key="2">
    <source>
        <dbReference type="Proteomes" id="UP000887013"/>
    </source>
</evidence>
<proteinExistence type="predicted"/>
<accession>A0A8X6U955</accession>
<evidence type="ECO:0000313" key="1">
    <source>
        <dbReference type="EMBL" id="GFU05589.1"/>
    </source>
</evidence>
<sequence length="106" mass="12295">MPLKFLIVQGVLDYIETLDSGEFSADEYSFICLPPGPGEITDEEDCKENYLDEVELVAICGEVELNFKWCETLEKKIISKNRKWCLKNNSFSSDEDDLNKYQRQQT</sequence>
<protein>
    <submittedName>
        <fullName evidence="1">Uncharacterized protein</fullName>
    </submittedName>
</protein>
<gene>
    <name evidence="1" type="ORF">NPIL_6661</name>
</gene>
<dbReference type="EMBL" id="BMAW01028089">
    <property type="protein sequence ID" value="GFU05589.1"/>
    <property type="molecule type" value="Genomic_DNA"/>
</dbReference>
<dbReference type="AlphaFoldDB" id="A0A8X6U955"/>
<comment type="caution">
    <text evidence="1">The sequence shown here is derived from an EMBL/GenBank/DDBJ whole genome shotgun (WGS) entry which is preliminary data.</text>
</comment>
<dbReference type="Proteomes" id="UP000887013">
    <property type="component" value="Unassembled WGS sequence"/>
</dbReference>
<organism evidence="1 2">
    <name type="scientific">Nephila pilipes</name>
    <name type="common">Giant wood spider</name>
    <name type="synonym">Nephila maculata</name>
    <dbReference type="NCBI Taxonomy" id="299642"/>
    <lineage>
        <taxon>Eukaryota</taxon>
        <taxon>Metazoa</taxon>
        <taxon>Ecdysozoa</taxon>
        <taxon>Arthropoda</taxon>
        <taxon>Chelicerata</taxon>
        <taxon>Arachnida</taxon>
        <taxon>Araneae</taxon>
        <taxon>Araneomorphae</taxon>
        <taxon>Entelegynae</taxon>
        <taxon>Araneoidea</taxon>
        <taxon>Nephilidae</taxon>
        <taxon>Nephila</taxon>
    </lineage>
</organism>
<reference evidence="1" key="1">
    <citation type="submission" date="2020-08" db="EMBL/GenBank/DDBJ databases">
        <title>Multicomponent nature underlies the extraordinary mechanical properties of spider dragline silk.</title>
        <authorList>
            <person name="Kono N."/>
            <person name="Nakamura H."/>
            <person name="Mori M."/>
            <person name="Yoshida Y."/>
            <person name="Ohtoshi R."/>
            <person name="Malay A.D."/>
            <person name="Moran D.A.P."/>
            <person name="Tomita M."/>
            <person name="Numata K."/>
            <person name="Arakawa K."/>
        </authorList>
    </citation>
    <scope>NUCLEOTIDE SEQUENCE</scope>
</reference>
<keyword evidence="2" id="KW-1185">Reference proteome</keyword>
<name>A0A8X6U955_NEPPI</name>